<evidence type="ECO:0000256" key="1">
    <source>
        <dbReference type="SAM" id="MobiDB-lite"/>
    </source>
</evidence>
<feature type="region of interest" description="Disordered" evidence="1">
    <location>
        <begin position="201"/>
        <end position="223"/>
    </location>
</feature>
<feature type="compositionally biased region" description="Acidic residues" evidence="1">
    <location>
        <begin position="1"/>
        <end position="29"/>
    </location>
</feature>
<reference evidence="2" key="1">
    <citation type="journal article" date="2019" name="Sci. Rep.">
        <title>Draft genome of Tanacetum cinerariifolium, the natural source of mosquito coil.</title>
        <authorList>
            <person name="Yamashiro T."/>
            <person name="Shiraishi A."/>
            <person name="Satake H."/>
            <person name="Nakayama K."/>
        </authorList>
    </citation>
    <scope>NUCLEOTIDE SEQUENCE</scope>
</reference>
<feature type="non-terminal residue" evidence="2">
    <location>
        <position position="223"/>
    </location>
</feature>
<gene>
    <name evidence="2" type="ORF">Tci_864164</name>
</gene>
<feature type="non-terminal residue" evidence="2">
    <location>
        <position position="1"/>
    </location>
</feature>
<protein>
    <submittedName>
        <fullName evidence="2">Uncharacterized protein</fullName>
    </submittedName>
</protein>
<accession>A0A699S421</accession>
<sequence length="223" mass="25227">DDNDDSDDDSYEVTKDDENDVESDADDDKEASNREKMDSNEDENANLNQNDDEAEEHDEEYEKLYKDVNVRLTNTKHEEQRKEDEEMMDAGRDDSTQQTRYKQVKDNEHLTVTTIYDTQKTVGPMQSSSVSSDFARQFLNLDNAPLIDSEVVSLMNVKVCHEEPSTQIPSLLNIHVMVILKTSSTARSTIPLKIPLITHLQQQSTPTPTPTPTTTTTMTSVPA</sequence>
<evidence type="ECO:0000313" key="2">
    <source>
        <dbReference type="EMBL" id="GFC92194.1"/>
    </source>
</evidence>
<feature type="compositionally biased region" description="Low complexity" evidence="1">
    <location>
        <begin position="212"/>
        <end position="223"/>
    </location>
</feature>
<feature type="region of interest" description="Disordered" evidence="1">
    <location>
        <begin position="1"/>
        <end position="97"/>
    </location>
</feature>
<feature type="compositionally biased region" description="Basic and acidic residues" evidence="1">
    <location>
        <begin position="30"/>
        <end position="39"/>
    </location>
</feature>
<dbReference type="EMBL" id="BKCJ011136260">
    <property type="protein sequence ID" value="GFC92194.1"/>
    <property type="molecule type" value="Genomic_DNA"/>
</dbReference>
<comment type="caution">
    <text evidence="2">The sequence shown here is derived from an EMBL/GenBank/DDBJ whole genome shotgun (WGS) entry which is preliminary data.</text>
</comment>
<feature type="compositionally biased region" description="Basic and acidic residues" evidence="1">
    <location>
        <begin position="60"/>
        <end position="95"/>
    </location>
</feature>
<feature type="compositionally biased region" description="Acidic residues" evidence="1">
    <location>
        <begin position="40"/>
        <end position="59"/>
    </location>
</feature>
<name>A0A699S421_TANCI</name>
<proteinExistence type="predicted"/>
<organism evidence="2">
    <name type="scientific">Tanacetum cinerariifolium</name>
    <name type="common">Dalmatian daisy</name>
    <name type="synonym">Chrysanthemum cinerariifolium</name>
    <dbReference type="NCBI Taxonomy" id="118510"/>
    <lineage>
        <taxon>Eukaryota</taxon>
        <taxon>Viridiplantae</taxon>
        <taxon>Streptophyta</taxon>
        <taxon>Embryophyta</taxon>
        <taxon>Tracheophyta</taxon>
        <taxon>Spermatophyta</taxon>
        <taxon>Magnoliopsida</taxon>
        <taxon>eudicotyledons</taxon>
        <taxon>Gunneridae</taxon>
        <taxon>Pentapetalae</taxon>
        <taxon>asterids</taxon>
        <taxon>campanulids</taxon>
        <taxon>Asterales</taxon>
        <taxon>Asteraceae</taxon>
        <taxon>Asteroideae</taxon>
        <taxon>Anthemideae</taxon>
        <taxon>Anthemidinae</taxon>
        <taxon>Tanacetum</taxon>
    </lineage>
</organism>
<dbReference type="AlphaFoldDB" id="A0A699S421"/>